<comment type="caution">
    <text evidence="1">The sequence shown here is derived from an EMBL/GenBank/DDBJ whole genome shotgun (WGS) entry which is preliminary data.</text>
</comment>
<sequence length="53" mass="6492">MEIEEIKEKFRHMDAMIREALYFEKIKNKANNRIYKPLKEFEKFLNGIGEDNE</sequence>
<gene>
    <name evidence="1" type="ORF">LCGC14_1301480</name>
</gene>
<dbReference type="AlphaFoldDB" id="A0A0F9N621"/>
<reference evidence="1" key="1">
    <citation type="journal article" date="2015" name="Nature">
        <title>Complex archaea that bridge the gap between prokaryotes and eukaryotes.</title>
        <authorList>
            <person name="Spang A."/>
            <person name="Saw J.H."/>
            <person name="Jorgensen S.L."/>
            <person name="Zaremba-Niedzwiedzka K."/>
            <person name="Martijn J."/>
            <person name="Lind A.E."/>
            <person name="van Eijk R."/>
            <person name="Schleper C."/>
            <person name="Guy L."/>
            <person name="Ettema T.J."/>
        </authorList>
    </citation>
    <scope>NUCLEOTIDE SEQUENCE</scope>
</reference>
<name>A0A0F9N621_9ZZZZ</name>
<protein>
    <submittedName>
        <fullName evidence="1">Uncharacterized protein</fullName>
    </submittedName>
</protein>
<proteinExistence type="predicted"/>
<accession>A0A0F9N621</accession>
<dbReference type="EMBL" id="LAZR01007600">
    <property type="protein sequence ID" value="KKM84220.1"/>
    <property type="molecule type" value="Genomic_DNA"/>
</dbReference>
<evidence type="ECO:0000313" key="1">
    <source>
        <dbReference type="EMBL" id="KKM84220.1"/>
    </source>
</evidence>
<organism evidence="1">
    <name type="scientific">marine sediment metagenome</name>
    <dbReference type="NCBI Taxonomy" id="412755"/>
    <lineage>
        <taxon>unclassified sequences</taxon>
        <taxon>metagenomes</taxon>
        <taxon>ecological metagenomes</taxon>
    </lineage>
</organism>